<sequence>MVDDSPIFLMQGWNWLGSLLRLGTVERADIYLHHVDNIDPARLRTFEKLGARLVPIKPFGEGGARYCNKVRQLETPALQDYDHVILTDADVVFAACPTRYATGTAVRAKQVDRANPPEEVWTALLVEAGLADRAVRVPLELHPDEQTFDTNFNGGFYVIPAAAWARLRTGWNEWASFCLDRAALLGDYAHHADQLGFGLAVLDAGLAVEPLGLEANFPLHLRSLHAELAPLELVGIHYHRELDSHGLLKAGPVPWIAQQVRAVNQGLAEFRRARLDNSIFWDFRYATDPILGSGVGSRGETLIEKRALLLPYFRAFADAQVLDVGCGDLETTRYMPARDYHGIDLSATAVEIARSKRPDWRFDVGRVSSLPDRAYDLSVCLDVLLHQSDPDETRSLVADLVRVARQAVIVSGYSRPIDQTGIVFYAEPLEEILAAQPDVEQVVRIGGYRDVDLFVAVKGAGVAPNRHDISIPALAYGAMQTPDWPLLNDLVALSRERLGFYPSTIIRTIEYPWFARRLERHAGERVLDVGAGVSVLPLWLAQQGCQVTTVDPHTLVRDPDHPKNTWNEWGFIDYAKLDPRITALQVDASTYTAGEPFEAIYSVSVLEHLPADLRRTIFANLRRQLGDRGRLYLSFDLIPGSDALWLFSEGKQVEDDEIHGTLDSVVGELQALGFLITELTTVRHISDSRTDIVMLEARLRDTD</sequence>
<dbReference type="GO" id="GO:0008168">
    <property type="term" value="F:methyltransferase activity"/>
    <property type="evidence" value="ECO:0007669"/>
    <property type="project" value="UniProtKB-KW"/>
</dbReference>
<name>A0A417Y5W1_9ACTN</name>
<accession>A0A417Y5W1</accession>
<dbReference type="InterPro" id="IPR029063">
    <property type="entry name" value="SAM-dependent_MTases_sf"/>
</dbReference>
<evidence type="ECO:0000313" key="6">
    <source>
        <dbReference type="Proteomes" id="UP000283644"/>
    </source>
</evidence>
<dbReference type="EMBL" id="QXGH01000011">
    <property type="protein sequence ID" value="RHW27874.1"/>
    <property type="molecule type" value="Genomic_DNA"/>
</dbReference>
<dbReference type="GO" id="GO:0032259">
    <property type="term" value="P:methylation"/>
    <property type="evidence" value="ECO:0007669"/>
    <property type="project" value="UniProtKB-KW"/>
</dbReference>
<dbReference type="Proteomes" id="UP000283644">
    <property type="component" value="Unassembled WGS sequence"/>
</dbReference>
<evidence type="ECO:0000256" key="1">
    <source>
        <dbReference type="ARBA" id="ARBA00022603"/>
    </source>
</evidence>
<dbReference type="CDD" id="cd02440">
    <property type="entry name" value="AdoMet_MTases"/>
    <property type="match status" value="1"/>
</dbReference>
<dbReference type="SUPFAM" id="SSF53335">
    <property type="entry name" value="S-adenosyl-L-methionine-dependent methyltransferases"/>
    <property type="match status" value="2"/>
</dbReference>
<evidence type="ECO:0000256" key="2">
    <source>
        <dbReference type="ARBA" id="ARBA00022679"/>
    </source>
</evidence>
<feature type="domain" description="Methyltransferase" evidence="4">
    <location>
        <begin position="321"/>
        <end position="405"/>
    </location>
</feature>
<dbReference type="PANTHER" id="PTHR43464:SF19">
    <property type="entry name" value="UBIQUINONE BIOSYNTHESIS O-METHYLTRANSFERASE, MITOCHONDRIAL"/>
    <property type="match status" value="1"/>
</dbReference>
<gene>
    <name evidence="5" type="ORF">D0Z08_06165</name>
</gene>
<protein>
    <submittedName>
        <fullName evidence="5">Class I SAM-dependent methyltransferase</fullName>
    </submittedName>
</protein>
<dbReference type="Pfam" id="PF13649">
    <property type="entry name" value="Methyltransf_25"/>
    <property type="match status" value="1"/>
</dbReference>
<dbReference type="Gene3D" id="3.40.50.150">
    <property type="entry name" value="Vaccinia Virus protein VP39"/>
    <property type="match status" value="2"/>
</dbReference>
<evidence type="ECO:0000256" key="3">
    <source>
        <dbReference type="ARBA" id="ARBA00022691"/>
    </source>
</evidence>
<keyword evidence="6" id="KW-1185">Reference proteome</keyword>
<dbReference type="InterPro" id="IPR041698">
    <property type="entry name" value="Methyltransf_25"/>
</dbReference>
<dbReference type="AlphaFoldDB" id="A0A417Y5W1"/>
<reference evidence="5 6" key="1">
    <citation type="submission" date="2018-09" db="EMBL/GenBank/DDBJ databases">
        <title>Genome sequencing of Nocardioides immobilis CCTCC AB 2017083 for comparison to Nocardioides silvaticus.</title>
        <authorList>
            <person name="Li C."/>
            <person name="Wang G."/>
        </authorList>
    </citation>
    <scope>NUCLEOTIDE SEQUENCE [LARGE SCALE GENOMIC DNA]</scope>
    <source>
        <strain evidence="5 6">CCTCC AB 2017083</strain>
    </source>
</reference>
<proteinExistence type="predicted"/>
<keyword evidence="1 5" id="KW-0489">Methyltransferase</keyword>
<evidence type="ECO:0000259" key="4">
    <source>
        <dbReference type="Pfam" id="PF13649"/>
    </source>
</evidence>
<comment type="caution">
    <text evidence="5">The sequence shown here is derived from an EMBL/GenBank/DDBJ whole genome shotgun (WGS) entry which is preliminary data.</text>
</comment>
<keyword evidence="2 5" id="KW-0808">Transferase</keyword>
<organism evidence="5 6">
    <name type="scientific">Nocardioides immobilis</name>
    <dbReference type="NCBI Taxonomy" id="2049295"/>
    <lineage>
        <taxon>Bacteria</taxon>
        <taxon>Bacillati</taxon>
        <taxon>Actinomycetota</taxon>
        <taxon>Actinomycetes</taxon>
        <taxon>Propionibacteriales</taxon>
        <taxon>Nocardioidaceae</taxon>
        <taxon>Nocardioides</taxon>
    </lineage>
</organism>
<evidence type="ECO:0000313" key="5">
    <source>
        <dbReference type="EMBL" id="RHW27874.1"/>
    </source>
</evidence>
<dbReference type="Pfam" id="PF13489">
    <property type="entry name" value="Methyltransf_23"/>
    <property type="match status" value="1"/>
</dbReference>
<dbReference type="PANTHER" id="PTHR43464">
    <property type="entry name" value="METHYLTRANSFERASE"/>
    <property type="match status" value="1"/>
</dbReference>
<keyword evidence="3" id="KW-0949">S-adenosyl-L-methionine</keyword>